<dbReference type="InterPro" id="IPR000742">
    <property type="entry name" value="EGF"/>
</dbReference>
<name>A0A8X6W5C0_TRICX</name>
<evidence type="ECO:0000313" key="3">
    <source>
        <dbReference type="Proteomes" id="UP000887159"/>
    </source>
</evidence>
<dbReference type="PROSITE" id="PS01186">
    <property type="entry name" value="EGF_2"/>
    <property type="match status" value="1"/>
</dbReference>
<dbReference type="SUPFAM" id="SSF57196">
    <property type="entry name" value="EGF/Laminin"/>
    <property type="match status" value="1"/>
</dbReference>
<feature type="domain" description="EGF-like" evidence="1">
    <location>
        <begin position="193"/>
        <end position="206"/>
    </location>
</feature>
<organism evidence="2 3">
    <name type="scientific">Trichonephila clavipes</name>
    <name type="common">Golden silk orbweaver</name>
    <name type="synonym">Nephila clavipes</name>
    <dbReference type="NCBI Taxonomy" id="2585209"/>
    <lineage>
        <taxon>Eukaryota</taxon>
        <taxon>Metazoa</taxon>
        <taxon>Ecdysozoa</taxon>
        <taxon>Arthropoda</taxon>
        <taxon>Chelicerata</taxon>
        <taxon>Arachnida</taxon>
        <taxon>Araneae</taxon>
        <taxon>Araneomorphae</taxon>
        <taxon>Entelegynae</taxon>
        <taxon>Araneoidea</taxon>
        <taxon>Nephilidae</taxon>
        <taxon>Trichonephila</taxon>
    </lineage>
</organism>
<proteinExistence type="predicted"/>
<comment type="caution">
    <text evidence="2">The sequence shown here is derived from an EMBL/GenBank/DDBJ whole genome shotgun (WGS) entry which is preliminary data.</text>
</comment>
<sequence>MSFGLEAEICTASGVYPVAWRKTRSFVIGMISVQVVELCPVSEVCPVFLRQNSVQYQGCRQNSDLCRCMSSVLEEELCPASREYVQCPGSRTLSLVRGMSSGLAKTLSCVECSWKFFRMSSFQVCFNAFRVFLLLSTVTAIQDDWNRTILDDTEVRYILQQERQRTILSEKSTCDNELCVPGKCIEVLSGATCLCPDGYVANGVKCVEHLGNSIENSLLAHVKIKVEIMSTGLLDNRGRRATGDQLGIGQWPRVSRPMGGQAFNKSLSFQPWILPKQVEYNGSSGR</sequence>
<evidence type="ECO:0000259" key="1">
    <source>
        <dbReference type="PROSITE" id="PS01186"/>
    </source>
</evidence>
<evidence type="ECO:0000313" key="2">
    <source>
        <dbReference type="EMBL" id="GFY28302.1"/>
    </source>
</evidence>
<accession>A0A8X6W5C0</accession>
<dbReference type="AlphaFoldDB" id="A0A8X6W5C0"/>
<gene>
    <name evidence="2" type="primary">NCL1_45428</name>
    <name evidence="2" type="ORF">TNCV_4396351</name>
</gene>
<dbReference type="Proteomes" id="UP000887159">
    <property type="component" value="Unassembled WGS sequence"/>
</dbReference>
<keyword evidence="3" id="KW-1185">Reference proteome</keyword>
<protein>
    <recommendedName>
        <fullName evidence="1">EGF-like domain-containing protein</fullName>
    </recommendedName>
</protein>
<reference evidence="2" key="1">
    <citation type="submission" date="2020-08" db="EMBL/GenBank/DDBJ databases">
        <title>Multicomponent nature underlies the extraordinary mechanical properties of spider dragline silk.</title>
        <authorList>
            <person name="Kono N."/>
            <person name="Nakamura H."/>
            <person name="Mori M."/>
            <person name="Yoshida Y."/>
            <person name="Ohtoshi R."/>
            <person name="Malay A.D."/>
            <person name="Moran D.A.P."/>
            <person name="Tomita M."/>
            <person name="Numata K."/>
            <person name="Arakawa K."/>
        </authorList>
    </citation>
    <scope>NUCLEOTIDE SEQUENCE</scope>
</reference>
<dbReference type="EMBL" id="BMAU01021383">
    <property type="protein sequence ID" value="GFY28302.1"/>
    <property type="molecule type" value="Genomic_DNA"/>
</dbReference>